<accession>A0A1I2FX13</accession>
<proteinExistence type="predicted"/>
<keyword evidence="1" id="KW-0732">Signal</keyword>
<name>A0A1H5Y0V5_9PSEU</name>
<sequence>MRLRSFAVAFLASAGLGLMGGAAAHAGIDDDQYVLSPTVTITDNSETEVVASSEFTQSLTGD</sequence>
<dbReference type="EMBL" id="FNVB01000002">
    <property type="protein sequence ID" value="SEG17166.1"/>
    <property type="molecule type" value="Genomic_DNA"/>
</dbReference>
<keyword evidence="4" id="KW-1185">Reference proteome</keyword>
<dbReference type="Proteomes" id="UP000199690">
    <property type="component" value="Unassembled WGS sequence"/>
</dbReference>
<evidence type="ECO:0000313" key="2">
    <source>
        <dbReference type="EMBL" id="SEG17166.1"/>
    </source>
</evidence>
<dbReference type="EMBL" id="FOME01000019">
    <property type="protein sequence ID" value="SFF09902.1"/>
    <property type="molecule type" value="Genomic_DNA"/>
</dbReference>
<accession>A0A1H5Y0V5</accession>
<gene>
    <name evidence="2" type="ORF">SAMN02982929_01699</name>
    <name evidence="3" type="ORF">SAMN05216506_11943</name>
</gene>
<evidence type="ECO:0000256" key="1">
    <source>
        <dbReference type="SAM" id="SignalP"/>
    </source>
</evidence>
<evidence type="ECO:0000313" key="5">
    <source>
        <dbReference type="Proteomes" id="UP000236729"/>
    </source>
</evidence>
<dbReference type="AlphaFoldDB" id="A0A1H5Y0V5"/>
<organism evidence="2 5">
    <name type="scientific">Saccharopolyspora kobensis</name>
    <dbReference type="NCBI Taxonomy" id="146035"/>
    <lineage>
        <taxon>Bacteria</taxon>
        <taxon>Bacillati</taxon>
        <taxon>Actinomycetota</taxon>
        <taxon>Actinomycetes</taxon>
        <taxon>Pseudonocardiales</taxon>
        <taxon>Pseudonocardiaceae</taxon>
        <taxon>Saccharopolyspora</taxon>
    </lineage>
</organism>
<reference evidence="2" key="2">
    <citation type="submission" date="2016-10" db="EMBL/GenBank/DDBJ databases">
        <authorList>
            <person name="de Groot N.N."/>
        </authorList>
    </citation>
    <scope>NUCLEOTIDE SEQUENCE [LARGE SCALE GENOMIC DNA]</scope>
    <source>
        <strain evidence="2">ATCC 20501</strain>
    </source>
</reference>
<protein>
    <submittedName>
        <fullName evidence="2">Uncharacterized protein</fullName>
    </submittedName>
</protein>
<evidence type="ECO:0000313" key="3">
    <source>
        <dbReference type="EMBL" id="SFF09902.1"/>
    </source>
</evidence>
<feature type="signal peptide" evidence="1">
    <location>
        <begin position="1"/>
        <end position="26"/>
    </location>
</feature>
<evidence type="ECO:0000313" key="4">
    <source>
        <dbReference type="Proteomes" id="UP000199690"/>
    </source>
</evidence>
<reference evidence="4 5" key="1">
    <citation type="submission" date="2016-10" db="EMBL/GenBank/DDBJ databases">
        <authorList>
            <person name="Varghese N."/>
            <person name="Submissions S."/>
        </authorList>
    </citation>
    <scope>NUCLEOTIDE SEQUENCE [LARGE SCALE GENOMIC DNA]</scope>
    <source>
        <strain evidence="5">ATCC 20501</strain>
        <strain evidence="3 4">CGMCC 4.3529</strain>
    </source>
</reference>
<feature type="chain" id="PRO_5038774520" evidence="1">
    <location>
        <begin position="27"/>
        <end position="62"/>
    </location>
</feature>
<dbReference type="Proteomes" id="UP000236729">
    <property type="component" value="Unassembled WGS sequence"/>
</dbReference>
<dbReference type="RefSeq" id="WP_093358116.1">
    <property type="nucleotide sequence ID" value="NZ_FNVB01000002.1"/>
</dbReference>